<dbReference type="EMBL" id="CAJNRD030001123">
    <property type="protein sequence ID" value="CAG5101696.1"/>
    <property type="molecule type" value="Genomic_DNA"/>
</dbReference>
<keyword evidence="3" id="KW-1185">Reference proteome</keyword>
<dbReference type="AlphaFoldDB" id="A0A8J2HMX4"/>
<gene>
    <name evidence="2" type="ORF">HICCMSTLAB_LOCUS10598</name>
</gene>
<sequence>MSKKQVMTSWRFRWRSRKGIAPGLTGNFAGHRTDDLAGDHAEGLSGSLAGDHADGLSGGPADFLARDRADGNTRGLTGGCFAGVLLKITLTIFLEVSLEITLTISLEVLLVITLTVSLVITLTVFLEISLEITLTFFFRGLAGDHADEKELEEEGGQTIVQLARQSVLSSEQRASTFRPLIGAILGVLYTSPGNTHAGIQFSCSKRPGQKETATATIFLRYFFSRHALFSSQMISEIFRCFSKTTIIDQKVRKKNENLIKDRRKFPRFLEPKLTGHVVDNCNEEIAKARSNIDRLISSDSKRYTCPGHLMTRQNQRRLLCPGILNNTHVSCPRISSTVESTSRPTHFQYPSSYYSIILGAFYFSVLLLFMIELSVVYFEKYFFGNYKERNFVEKLPQKSVIQDSVTNSKNSADSVKIVDVEKSLMGILFIHFSLSHLPYYKTPGILPILDLIFCSCSNHIRKKISSVDDKETQCVANRSIKLLGGRRLPKLAGAHLDAKSENDKVIAEPGNRRRHI</sequence>
<dbReference type="Proteomes" id="UP000786811">
    <property type="component" value="Unassembled WGS sequence"/>
</dbReference>
<keyword evidence="1" id="KW-0472">Membrane</keyword>
<evidence type="ECO:0000313" key="2">
    <source>
        <dbReference type="EMBL" id="CAG5101696.1"/>
    </source>
</evidence>
<keyword evidence="1" id="KW-0812">Transmembrane</keyword>
<evidence type="ECO:0000256" key="1">
    <source>
        <dbReference type="SAM" id="Phobius"/>
    </source>
</evidence>
<protein>
    <submittedName>
        <fullName evidence="2">Uncharacterized protein</fullName>
    </submittedName>
</protein>
<proteinExistence type="predicted"/>
<name>A0A8J2HMX4_COTCN</name>
<feature type="transmembrane region" description="Helical" evidence="1">
    <location>
        <begin position="353"/>
        <end position="378"/>
    </location>
</feature>
<feature type="transmembrane region" description="Helical" evidence="1">
    <location>
        <begin position="100"/>
        <end position="126"/>
    </location>
</feature>
<evidence type="ECO:0000313" key="3">
    <source>
        <dbReference type="Proteomes" id="UP000786811"/>
    </source>
</evidence>
<accession>A0A8J2HMX4</accession>
<reference evidence="2" key="1">
    <citation type="submission" date="2021-04" db="EMBL/GenBank/DDBJ databases">
        <authorList>
            <person name="Chebbi M.A.C M."/>
        </authorList>
    </citation>
    <scope>NUCLEOTIDE SEQUENCE</scope>
</reference>
<comment type="caution">
    <text evidence="2">The sequence shown here is derived from an EMBL/GenBank/DDBJ whole genome shotgun (WGS) entry which is preliminary data.</text>
</comment>
<feature type="transmembrane region" description="Helical" evidence="1">
    <location>
        <begin position="76"/>
        <end position="94"/>
    </location>
</feature>
<organism evidence="2 3">
    <name type="scientific">Cotesia congregata</name>
    <name type="common">Parasitoid wasp</name>
    <name type="synonym">Apanteles congregatus</name>
    <dbReference type="NCBI Taxonomy" id="51543"/>
    <lineage>
        <taxon>Eukaryota</taxon>
        <taxon>Metazoa</taxon>
        <taxon>Ecdysozoa</taxon>
        <taxon>Arthropoda</taxon>
        <taxon>Hexapoda</taxon>
        <taxon>Insecta</taxon>
        <taxon>Pterygota</taxon>
        <taxon>Neoptera</taxon>
        <taxon>Endopterygota</taxon>
        <taxon>Hymenoptera</taxon>
        <taxon>Apocrita</taxon>
        <taxon>Ichneumonoidea</taxon>
        <taxon>Braconidae</taxon>
        <taxon>Microgastrinae</taxon>
        <taxon>Cotesia</taxon>
    </lineage>
</organism>
<keyword evidence="1" id="KW-1133">Transmembrane helix</keyword>